<evidence type="ECO:0000313" key="1">
    <source>
        <dbReference type="EMBL" id="MFC0591521.1"/>
    </source>
</evidence>
<protein>
    <submittedName>
        <fullName evidence="1">DUF488 domain-containing protein</fullName>
    </submittedName>
</protein>
<sequence>MTQAIPAHNVRIKRAYDAPAPEDGARILIDRLWPRGIKKENLALAEWDKDLSPSTELRQWYGHEPARWDEFRRRYAAELRQHADRFNALRERARHGVVTLVFSSHEEKLNNAGAMREFLLHPGGLDDVR</sequence>
<dbReference type="InterPro" id="IPR052552">
    <property type="entry name" value="YeaO-like"/>
</dbReference>
<gene>
    <name evidence="1" type="ORF">ACFFGG_03030</name>
</gene>
<dbReference type="PANTHER" id="PTHR36849:SF1">
    <property type="entry name" value="CYTOPLASMIC PROTEIN"/>
    <property type="match status" value="1"/>
</dbReference>
<dbReference type="Proteomes" id="UP001589834">
    <property type="component" value="Unassembled WGS sequence"/>
</dbReference>
<dbReference type="Pfam" id="PF22752">
    <property type="entry name" value="DUF488-N3i"/>
    <property type="match status" value="1"/>
</dbReference>
<reference evidence="1 2" key="1">
    <citation type="submission" date="2024-09" db="EMBL/GenBank/DDBJ databases">
        <authorList>
            <person name="Sun Q."/>
            <person name="Mori K."/>
        </authorList>
    </citation>
    <scope>NUCLEOTIDE SEQUENCE [LARGE SCALE GENOMIC DNA]</scope>
    <source>
        <strain evidence="1 2">NCAIM B.02336</strain>
    </source>
</reference>
<accession>A0ABV6PNW5</accession>
<dbReference type="EMBL" id="JBHLTN010000007">
    <property type="protein sequence ID" value="MFC0591521.1"/>
    <property type="molecule type" value="Genomic_DNA"/>
</dbReference>
<evidence type="ECO:0000313" key="2">
    <source>
        <dbReference type="Proteomes" id="UP001589834"/>
    </source>
</evidence>
<comment type="caution">
    <text evidence="1">The sequence shown here is derived from an EMBL/GenBank/DDBJ whole genome shotgun (WGS) entry which is preliminary data.</text>
</comment>
<proteinExistence type="predicted"/>
<dbReference type="RefSeq" id="WP_377479665.1">
    <property type="nucleotide sequence ID" value="NZ_JBHLTN010000007.1"/>
</dbReference>
<dbReference type="PANTHER" id="PTHR36849">
    <property type="entry name" value="CYTOPLASMIC PROTEIN-RELATED"/>
    <property type="match status" value="1"/>
</dbReference>
<keyword evidence="2" id="KW-1185">Reference proteome</keyword>
<organism evidence="1 2">
    <name type="scientific">Ottowia pentelensis</name>
    <dbReference type="NCBI Taxonomy" id="511108"/>
    <lineage>
        <taxon>Bacteria</taxon>
        <taxon>Pseudomonadati</taxon>
        <taxon>Pseudomonadota</taxon>
        <taxon>Betaproteobacteria</taxon>
        <taxon>Burkholderiales</taxon>
        <taxon>Comamonadaceae</taxon>
        <taxon>Ottowia</taxon>
    </lineage>
</organism>
<name>A0ABV6PNW5_9BURK</name>